<evidence type="ECO:0000259" key="1">
    <source>
        <dbReference type="Pfam" id="PF13649"/>
    </source>
</evidence>
<dbReference type="SUPFAM" id="SSF53335">
    <property type="entry name" value="S-adenosyl-L-methionine-dependent methyltransferases"/>
    <property type="match status" value="1"/>
</dbReference>
<dbReference type="Pfam" id="PF13649">
    <property type="entry name" value="Methyltransf_25"/>
    <property type="match status" value="1"/>
</dbReference>
<dbReference type="OrthoDB" id="552816at2"/>
<dbReference type="InterPro" id="IPR029063">
    <property type="entry name" value="SAM-dependent_MTases_sf"/>
</dbReference>
<comment type="caution">
    <text evidence="2">The sequence shown here is derived from an EMBL/GenBank/DDBJ whole genome shotgun (WGS) entry which is preliminary data.</text>
</comment>
<proteinExistence type="predicted"/>
<dbReference type="PANTHER" id="PTHR43464">
    <property type="entry name" value="METHYLTRANSFERASE"/>
    <property type="match status" value="1"/>
</dbReference>
<reference evidence="2 3" key="1">
    <citation type="submission" date="2019-06" db="EMBL/GenBank/DDBJ databases">
        <title>Whole genome shotgun sequence of Zoogloea ramigera NBRC 15342.</title>
        <authorList>
            <person name="Hosoyama A."/>
            <person name="Uohara A."/>
            <person name="Ohji S."/>
            <person name="Ichikawa N."/>
        </authorList>
    </citation>
    <scope>NUCLEOTIDE SEQUENCE [LARGE SCALE GENOMIC DNA]</scope>
    <source>
        <strain evidence="2 3">NBRC 15342</strain>
    </source>
</reference>
<keyword evidence="2" id="KW-0808">Transferase</keyword>
<evidence type="ECO:0000313" key="2">
    <source>
        <dbReference type="EMBL" id="GEC94422.1"/>
    </source>
</evidence>
<dbReference type="EMBL" id="BJNV01000006">
    <property type="protein sequence ID" value="GEC94422.1"/>
    <property type="molecule type" value="Genomic_DNA"/>
</dbReference>
<gene>
    <name evidence="2" type="ORF">ZRA01_04950</name>
</gene>
<dbReference type="Proteomes" id="UP000318422">
    <property type="component" value="Unassembled WGS sequence"/>
</dbReference>
<dbReference type="GO" id="GO:0010420">
    <property type="term" value="F:polyprenyldihydroxybenzoate methyltransferase activity"/>
    <property type="evidence" value="ECO:0007669"/>
    <property type="project" value="TreeGrafter"/>
</dbReference>
<dbReference type="InterPro" id="IPR041698">
    <property type="entry name" value="Methyltransf_25"/>
</dbReference>
<keyword evidence="2" id="KW-0489">Methyltransferase</keyword>
<name>A0A4Y4CQU5_ZOORA</name>
<organism evidence="2 3">
    <name type="scientific">Zoogloea ramigera</name>
    <dbReference type="NCBI Taxonomy" id="350"/>
    <lineage>
        <taxon>Bacteria</taxon>
        <taxon>Pseudomonadati</taxon>
        <taxon>Pseudomonadota</taxon>
        <taxon>Betaproteobacteria</taxon>
        <taxon>Rhodocyclales</taxon>
        <taxon>Zoogloeaceae</taxon>
        <taxon>Zoogloea</taxon>
    </lineage>
</organism>
<dbReference type="Gene3D" id="3.40.50.150">
    <property type="entry name" value="Vaccinia Virus protein VP39"/>
    <property type="match status" value="1"/>
</dbReference>
<dbReference type="RefSeq" id="WP_141349177.1">
    <property type="nucleotide sequence ID" value="NZ_BJNV01000006.1"/>
</dbReference>
<dbReference type="GO" id="GO:0032259">
    <property type="term" value="P:methylation"/>
    <property type="evidence" value="ECO:0007669"/>
    <property type="project" value="UniProtKB-KW"/>
</dbReference>
<keyword evidence="3" id="KW-1185">Reference proteome</keyword>
<protein>
    <submittedName>
        <fullName evidence="2">Methyltransferase type 12</fullName>
    </submittedName>
</protein>
<dbReference type="CDD" id="cd02440">
    <property type="entry name" value="AdoMet_MTases"/>
    <property type="match status" value="1"/>
</dbReference>
<feature type="domain" description="Methyltransferase" evidence="1">
    <location>
        <begin position="51"/>
        <end position="147"/>
    </location>
</feature>
<evidence type="ECO:0000313" key="3">
    <source>
        <dbReference type="Proteomes" id="UP000318422"/>
    </source>
</evidence>
<accession>A0A4Y4CQU5</accession>
<dbReference type="AlphaFoldDB" id="A0A4Y4CQU5"/>
<dbReference type="PANTHER" id="PTHR43464:SF23">
    <property type="entry name" value="JUVENILE HORMONE ACID O-METHYLTRANSFERASE"/>
    <property type="match status" value="1"/>
</dbReference>
<sequence length="236" mass="27122">MENNQSTEAYGRERASRYDQFAAVTMGDRRHQRSYLQDLLHRQPLTHGAFLDLGCGTGFFSEVFFEHKPDFRGHLVDGSADMLELARQRVQKEARQASFQHTLFDALDWSALPALDVVFSGYAIHHLTDTGKWQLFASIHAHLEPGGAFILFDNFLPNHPEDRDLIEFLTCREIERKTRHITPLEQIIETDRKLKAAENDQEASFEEHLRQLRALGFGHVVPVFLEARYGGIVAYK</sequence>